<dbReference type="EMBL" id="KU052488">
    <property type="protein sequence ID" value="ALY06868.1"/>
    <property type="molecule type" value="Genomic_DNA"/>
</dbReference>
<reference evidence="1 2" key="1">
    <citation type="submission" date="2015-11" db="EMBL/GenBank/DDBJ databases">
        <title>Lactobacillus brevis bacteriophage SA-C12: a mosaic Myoviridae member.</title>
        <authorList>
            <person name="Mahony J."/>
        </authorList>
    </citation>
    <scope>NUCLEOTIDE SEQUENCE [LARGE SCALE GENOMIC DNA]</scope>
</reference>
<organism evidence="1 2">
    <name type="scientific">Lactobacillus phage SA-C12</name>
    <dbReference type="NCBI Taxonomy" id="1755697"/>
    <lineage>
        <taxon>Viruses</taxon>
        <taxon>Duplodnaviria</taxon>
        <taxon>Heunggongvirae</taxon>
        <taxon>Uroviricota</taxon>
        <taxon>Caudoviricetes</taxon>
        <taxon>Tybeckvirinae</taxon>
        <taxon>Lenusvirus</taxon>
        <taxon>Lenusvirus SAC12</taxon>
    </lineage>
</organism>
<protein>
    <submittedName>
        <fullName evidence="1">Uncharacterized protein</fullName>
    </submittedName>
</protein>
<name>A0A1I9KK96_9CAUD</name>
<accession>A0A1I9KK96</accession>
<dbReference type="Proteomes" id="UP000223158">
    <property type="component" value="Segment"/>
</dbReference>
<proteinExistence type="predicted"/>
<evidence type="ECO:0000313" key="2">
    <source>
        <dbReference type="Proteomes" id="UP000223158"/>
    </source>
</evidence>
<keyword evidence="2" id="KW-1185">Reference proteome</keyword>
<gene>
    <name evidence="1" type="ORF">SAC12_047</name>
</gene>
<evidence type="ECO:0000313" key="1">
    <source>
        <dbReference type="EMBL" id="ALY06868.1"/>
    </source>
</evidence>
<sequence length="82" mass="9513">MTKKDFYRDLKIDLRLEGNLSARIVGNKMLVTNKSKHLSVNCKRNKVSIEYDGKVIEDQYYYTDNMVVLTSEKIVNILGNNL</sequence>